<feature type="transmembrane region" description="Helical" evidence="9">
    <location>
        <begin position="252"/>
        <end position="270"/>
    </location>
</feature>
<dbReference type="InterPro" id="IPR004156">
    <property type="entry name" value="OATP"/>
</dbReference>
<dbReference type="Pfam" id="PF00270">
    <property type="entry name" value="DEAD"/>
    <property type="match status" value="1"/>
</dbReference>
<dbReference type="SUPFAM" id="SSF100895">
    <property type="entry name" value="Kazal-type serine protease inhibitors"/>
    <property type="match status" value="1"/>
</dbReference>
<feature type="transmembrane region" description="Helical" evidence="9">
    <location>
        <begin position="202"/>
        <end position="227"/>
    </location>
</feature>
<dbReference type="GO" id="GO:0043252">
    <property type="term" value="P:sodium-independent organic anion transport"/>
    <property type="evidence" value="ECO:0007669"/>
    <property type="project" value="TreeGrafter"/>
</dbReference>
<dbReference type="PANTHER" id="PTHR11388">
    <property type="entry name" value="ORGANIC ANION TRANSPORTER"/>
    <property type="match status" value="1"/>
</dbReference>
<dbReference type="SUPFAM" id="SSF103473">
    <property type="entry name" value="MFS general substrate transporter"/>
    <property type="match status" value="1"/>
</dbReference>
<dbReference type="GO" id="GO:0005524">
    <property type="term" value="F:ATP binding"/>
    <property type="evidence" value="ECO:0007669"/>
    <property type="project" value="InterPro"/>
</dbReference>
<dbReference type="InterPro" id="IPR036259">
    <property type="entry name" value="MFS_trans_sf"/>
</dbReference>
<dbReference type="PANTHER" id="PTHR11388:SF76">
    <property type="entry name" value="SOLUTE CARRIER ORGANIC ANION TRANSPORTER FAMILY MEMBER"/>
    <property type="match status" value="1"/>
</dbReference>
<protein>
    <recommendedName>
        <fullName evidence="10">Kazal-like domain-containing protein</fullName>
    </recommendedName>
</protein>
<feature type="transmembrane region" description="Helical" evidence="9">
    <location>
        <begin position="167"/>
        <end position="190"/>
    </location>
</feature>
<dbReference type="SUPFAM" id="SSF52540">
    <property type="entry name" value="P-loop containing nucleoside triphosphate hydrolases"/>
    <property type="match status" value="1"/>
</dbReference>
<name>A0A7R9K3U2_TIMGE</name>
<evidence type="ECO:0000259" key="10">
    <source>
        <dbReference type="PROSITE" id="PS51465"/>
    </source>
</evidence>
<evidence type="ECO:0000256" key="5">
    <source>
        <dbReference type="ARBA" id="ARBA00022989"/>
    </source>
</evidence>
<evidence type="ECO:0000256" key="3">
    <source>
        <dbReference type="ARBA" id="ARBA00022475"/>
    </source>
</evidence>
<comment type="similarity">
    <text evidence="2">Belongs to the organo anion transporter (TC 2.A.60) family.</text>
</comment>
<accession>A0A7R9K3U2</accession>
<keyword evidence="3" id="KW-1003">Cell membrane</keyword>
<evidence type="ECO:0000256" key="8">
    <source>
        <dbReference type="SAM" id="MobiDB-lite"/>
    </source>
</evidence>
<dbReference type="GO" id="GO:0016323">
    <property type="term" value="C:basolateral plasma membrane"/>
    <property type="evidence" value="ECO:0007669"/>
    <property type="project" value="TreeGrafter"/>
</dbReference>
<evidence type="ECO:0000256" key="9">
    <source>
        <dbReference type="SAM" id="Phobius"/>
    </source>
</evidence>
<dbReference type="InterPro" id="IPR002350">
    <property type="entry name" value="Kazal_dom"/>
</dbReference>
<evidence type="ECO:0000256" key="1">
    <source>
        <dbReference type="ARBA" id="ARBA00004651"/>
    </source>
</evidence>
<dbReference type="PROSITE" id="PS51465">
    <property type="entry name" value="KAZAL_2"/>
    <property type="match status" value="1"/>
</dbReference>
<dbReference type="EMBL" id="OE842340">
    <property type="protein sequence ID" value="CAD7599657.1"/>
    <property type="molecule type" value="Genomic_DNA"/>
</dbReference>
<comment type="subcellular location">
    <subcellularLocation>
        <location evidence="1">Cell membrane</location>
        <topology evidence="1">Multi-pass membrane protein</topology>
    </subcellularLocation>
</comment>
<feature type="transmembrane region" description="Helical" evidence="9">
    <location>
        <begin position="47"/>
        <end position="71"/>
    </location>
</feature>
<keyword evidence="6 9" id="KW-0472">Membrane</keyword>
<feature type="compositionally biased region" description="Basic and acidic residues" evidence="8">
    <location>
        <begin position="294"/>
        <end position="309"/>
    </location>
</feature>
<dbReference type="InterPro" id="IPR036058">
    <property type="entry name" value="Kazal_dom_sf"/>
</dbReference>
<keyword evidence="7" id="KW-1015">Disulfide bond</keyword>
<dbReference type="GO" id="GO:0003676">
    <property type="term" value="F:nucleic acid binding"/>
    <property type="evidence" value="ECO:0007669"/>
    <property type="project" value="InterPro"/>
</dbReference>
<proteinExistence type="inferred from homology"/>
<feature type="region of interest" description="Disordered" evidence="8">
    <location>
        <begin position="294"/>
        <end position="314"/>
    </location>
</feature>
<dbReference type="AlphaFoldDB" id="A0A7R9K3U2"/>
<dbReference type="Pfam" id="PF03137">
    <property type="entry name" value="OATP"/>
    <property type="match status" value="1"/>
</dbReference>
<evidence type="ECO:0000313" key="11">
    <source>
        <dbReference type="EMBL" id="CAD7599657.1"/>
    </source>
</evidence>
<dbReference type="Gene3D" id="3.40.50.300">
    <property type="entry name" value="P-loop containing nucleotide triphosphate hydrolases"/>
    <property type="match status" value="1"/>
</dbReference>
<keyword evidence="4 9" id="KW-0812">Transmembrane</keyword>
<dbReference type="InterPro" id="IPR011545">
    <property type="entry name" value="DEAD/DEAH_box_helicase_dom"/>
</dbReference>
<evidence type="ECO:0000256" key="4">
    <source>
        <dbReference type="ARBA" id="ARBA00022692"/>
    </source>
</evidence>
<evidence type="ECO:0000256" key="7">
    <source>
        <dbReference type="ARBA" id="ARBA00023157"/>
    </source>
</evidence>
<gene>
    <name evidence="11" type="ORF">TGEB3V08_LOCUS7397</name>
</gene>
<evidence type="ECO:0000256" key="2">
    <source>
        <dbReference type="ARBA" id="ARBA00009657"/>
    </source>
</evidence>
<organism evidence="11">
    <name type="scientific">Timema genevievae</name>
    <name type="common">Walking stick</name>
    <dbReference type="NCBI Taxonomy" id="629358"/>
    <lineage>
        <taxon>Eukaryota</taxon>
        <taxon>Metazoa</taxon>
        <taxon>Ecdysozoa</taxon>
        <taxon>Arthropoda</taxon>
        <taxon>Hexapoda</taxon>
        <taxon>Insecta</taxon>
        <taxon>Pterygota</taxon>
        <taxon>Neoptera</taxon>
        <taxon>Polyneoptera</taxon>
        <taxon>Phasmatodea</taxon>
        <taxon>Timematodea</taxon>
        <taxon>Timematoidea</taxon>
        <taxon>Timematidae</taxon>
        <taxon>Timema</taxon>
    </lineage>
</organism>
<dbReference type="InterPro" id="IPR027417">
    <property type="entry name" value="P-loop_NTPase"/>
</dbReference>
<feature type="domain" description="Kazal-like" evidence="10">
    <location>
        <begin position="85"/>
        <end position="141"/>
    </location>
</feature>
<evidence type="ECO:0000256" key="6">
    <source>
        <dbReference type="ARBA" id="ARBA00023136"/>
    </source>
</evidence>
<sequence>MVKDSRRQKERNHFNLEVECLGTPIAFMVLFGTLLSGVLFKKYKPKATYVLGWCVIQDILLALIFLCAMLVSCNPPELQGASGRLNFTEGCNSNCQCLNMKYEPVCNSLKNITYFSPCHAGCSSLSYQNSTKMYSNCSCSPFSQTPLIEAFSVETGPCPVDCTNKEIIYIAIMAAYAFLFGTGRVANVIINYRCVDKRDKALAQGLGFLLVSLFAQIPTPIVLSAFIDMMCVVWEKTCGRKGNCWIYNKDDLRIYLFSTIAVLCLITAAFDAKVWYLGRNTELYSEEDEVEELKKPDTPKKKKNSERSQDVFVSMPTGSGKSLCYQLPAVLHKDKVAVVFSPLLALMKASRVVTY</sequence>
<keyword evidence="5 9" id="KW-1133">Transmembrane helix</keyword>
<reference evidence="11" key="1">
    <citation type="submission" date="2020-11" db="EMBL/GenBank/DDBJ databases">
        <authorList>
            <person name="Tran Van P."/>
        </authorList>
    </citation>
    <scope>NUCLEOTIDE SEQUENCE</scope>
</reference>
<dbReference type="GO" id="GO:0015347">
    <property type="term" value="F:sodium-independent organic anion transmembrane transporter activity"/>
    <property type="evidence" value="ECO:0007669"/>
    <property type="project" value="TreeGrafter"/>
</dbReference>
<feature type="transmembrane region" description="Helical" evidence="9">
    <location>
        <begin position="21"/>
        <end position="40"/>
    </location>
</feature>